<feature type="region of interest" description="Disordered" evidence="3">
    <location>
        <begin position="219"/>
        <end position="243"/>
    </location>
</feature>
<protein>
    <submittedName>
        <fullName evidence="6">CBS domain-containing protein</fullName>
    </submittedName>
</protein>
<dbReference type="PANTHER" id="PTHR43080:SF29">
    <property type="entry name" value="OS02G0818000 PROTEIN"/>
    <property type="match status" value="1"/>
</dbReference>
<proteinExistence type="predicted"/>
<gene>
    <name evidence="6" type="ORF">P8A20_32405</name>
</gene>
<dbReference type="Proteomes" id="UP001224433">
    <property type="component" value="Chromosome"/>
</dbReference>
<feature type="domain" description="CBS" evidence="5">
    <location>
        <begin position="10"/>
        <end position="66"/>
    </location>
</feature>
<evidence type="ECO:0000313" key="6">
    <source>
        <dbReference type="EMBL" id="WLQ67980.1"/>
    </source>
</evidence>
<dbReference type="Pfam" id="PF04972">
    <property type="entry name" value="BON"/>
    <property type="match status" value="1"/>
</dbReference>
<sequence length="243" mass="26257">MGQLTVADLMTPSVISIQRGTTFKEIARLLSESAVTAVPVVDDAGRPVGVVSEADLLRNRTTGAARDAGALMSHPAVTAEPRWNVVHAARVMEEHRVKRLPVVDGQGRLVGVLSRSDLLQVFLRRDRAIQEEILEEVVTRTLRLSPSSLNVEVSEGLVTLSGTVRGRDTVQVLLRLCRSVDGVVDVVDHLSRDAHVVDHLSHGARAVDRLSRDAHVDIRPGLTPVTAGGEKGAPAHAEQRERS</sequence>
<evidence type="ECO:0000259" key="4">
    <source>
        <dbReference type="PROSITE" id="PS50914"/>
    </source>
</evidence>
<feature type="domain" description="BON" evidence="4">
    <location>
        <begin position="125"/>
        <end position="194"/>
    </location>
</feature>
<dbReference type="InterPro" id="IPR007055">
    <property type="entry name" value="BON_dom"/>
</dbReference>
<dbReference type="PANTHER" id="PTHR43080">
    <property type="entry name" value="CBS DOMAIN-CONTAINING PROTEIN CBSX3, MITOCHONDRIAL"/>
    <property type="match status" value="1"/>
</dbReference>
<evidence type="ECO:0000256" key="2">
    <source>
        <dbReference type="PROSITE-ProRule" id="PRU00703"/>
    </source>
</evidence>
<dbReference type="InterPro" id="IPR000644">
    <property type="entry name" value="CBS_dom"/>
</dbReference>
<evidence type="ECO:0000259" key="5">
    <source>
        <dbReference type="PROSITE" id="PS51371"/>
    </source>
</evidence>
<feature type="domain" description="CBS" evidence="5">
    <location>
        <begin position="72"/>
        <end position="129"/>
    </location>
</feature>
<dbReference type="InterPro" id="IPR051257">
    <property type="entry name" value="Diverse_CBS-Domain"/>
</dbReference>
<dbReference type="SMART" id="SM00116">
    <property type="entry name" value="CBS"/>
    <property type="match status" value="2"/>
</dbReference>
<accession>A0ABY9JJT5</accession>
<organism evidence="6 7">
    <name type="scientific">Streptomyces glycanivorans</name>
    <dbReference type="NCBI Taxonomy" id="3033808"/>
    <lineage>
        <taxon>Bacteria</taxon>
        <taxon>Bacillati</taxon>
        <taxon>Actinomycetota</taxon>
        <taxon>Actinomycetes</taxon>
        <taxon>Kitasatosporales</taxon>
        <taxon>Streptomycetaceae</taxon>
        <taxon>Streptomyces</taxon>
    </lineage>
</organism>
<dbReference type="CDD" id="cd04586">
    <property type="entry name" value="CBS_pair_BON_assoc"/>
    <property type="match status" value="1"/>
</dbReference>
<dbReference type="Gene3D" id="3.10.580.10">
    <property type="entry name" value="CBS-domain"/>
    <property type="match status" value="2"/>
</dbReference>
<name>A0ABY9JJT5_9ACTN</name>
<keyword evidence="7" id="KW-1185">Reference proteome</keyword>
<dbReference type="EMBL" id="CP120983">
    <property type="protein sequence ID" value="WLQ67980.1"/>
    <property type="molecule type" value="Genomic_DNA"/>
</dbReference>
<dbReference type="PROSITE" id="PS50914">
    <property type="entry name" value="BON"/>
    <property type="match status" value="1"/>
</dbReference>
<dbReference type="PROSITE" id="PS51371">
    <property type="entry name" value="CBS"/>
    <property type="match status" value="2"/>
</dbReference>
<dbReference type="Pfam" id="PF00571">
    <property type="entry name" value="CBS"/>
    <property type="match status" value="2"/>
</dbReference>
<evidence type="ECO:0000313" key="7">
    <source>
        <dbReference type="Proteomes" id="UP001224433"/>
    </source>
</evidence>
<dbReference type="RefSeq" id="WP_147962544.1">
    <property type="nucleotide sequence ID" value="NZ_CP120983.1"/>
</dbReference>
<evidence type="ECO:0000256" key="1">
    <source>
        <dbReference type="ARBA" id="ARBA00023122"/>
    </source>
</evidence>
<reference evidence="6 7" key="1">
    <citation type="submission" date="2023-03" db="EMBL/GenBank/DDBJ databases">
        <title>Isolation and description of six Streptomyces strains from soil environments, able to metabolize different microbial glucans.</title>
        <authorList>
            <person name="Widen T."/>
            <person name="Larsbrink J."/>
        </authorList>
    </citation>
    <scope>NUCLEOTIDE SEQUENCE [LARGE SCALE GENOMIC DNA]</scope>
    <source>
        <strain evidence="6 7">Alt3</strain>
    </source>
</reference>
<evidence type="ECO:0000256" key="3">
    <source>
        <dbReference type="SAM" id="MobiDB-lite"/>
    </source>
</evidence>
<keyword evidence="1 2" id="KW-0129">CBS domain</keyword>
<dbReference type="Gene3D" id="3.30.1340.30">
    <property type="match status" value="1"/>
</dbReference>
<dbReference type="InterPro" id="IPR046342">
    <property type="entry name" value="CBS_dom_sf"/>
</dbReference>
<dbReference type="SUPFAM" id="SSF54631">
    <property type="entry name" value="CBS-domain pair"/>
    <property type="match status" value="1"/>
</dbReference>